<accession>A7HSS1</accession>
<dbReference type="InterPro" id="IPR050483">
    <property type="entry name" value="CoA-transferase_III_domain"/>
</dbReference>
<dbReference type="Proteomes" id="UP000006377">
    <property type="component" value="Chromosome"/>
</dbReference>
<keyword evidence="1" id="KW-0808">Transferase</keyword>
<sequence>MSEQKNKQLETENKGPLKGVRIVDLTAVVFGAYATQILGDMGADVIKVEAPSPTGGGGQGGDIMRWPGHLPEGAAADLGPIFMTINRNKRSVLLDLGKAEGREALLKIVATADVLTSNIRYAAMKKLGLSYEDVKAVKPDIIFVHAAGYGSDGPYAGLPAYDDLIQAGSGAADLLGRMDGDPKPRYIPTIMADKVSGLFMVQAVTAALFHKERTGEGQFVEVPMLEAVTSFVLAEHFYDHVYDPPTGQWTYGRITNPDRRPYRTKDGHIGLLPYSDKQWEQFFELAGRLDDYKSDPRFNNYKARTIHIRDLYAMIEETTETKTTEEWLALLKPLSIPAVKMNRLDDLQDDPHLKAVDFFARYDHPHAGPYFALKPPVRFMASPSSIRRHPPRLGEQTAEVLREAGMSEAEIARLAGDAEKV</sequence>
<dbReference type="Gene3D" id="3.40.50.10540">
    <property type="entry name" value="Crotonobetainyl-coa:carnitine coa-transferase, domain 1"/>
    <property type="match status" value="1"/>
</dbReference>
<gene>
    <name evidence="2" type="ordered locus">Plav_1334</name>
</gene>
<dbReference type="InterPro" id="IPR044855">
    <property type="entry name" value="CoA-Trfase_III_dom3_sf"/>
</dbReference>
<dbReference type="GO" id="GO:0008410">
    <property type="term" value="F:CoA-transferase activity"/>
    <property type="evidence" value="ECO:0007669"/>
    <property type="project" value="TreeGrafter"/>
</dbReference>
<organism evidence="2 3">
    <name type="scientific">Parvibaculum lavamentivorans (strain DS-1 / DSM 13023 / NCIMB 13966)</name>
    <dbReference type="NCBI Taxonomy" id="402881"/>
    <lineage>
        <taxon>Bacteria</taxon>
        <taxon>Pseudomonadati</taxon>
        <taxon>Pseudomonadota</taxon>
        <taxon>Alphaproteobacteria</taxon>
        <taxon>Hyphomicrobiales</taxon>
        <taxon>Parvibaculaceae</taxon>
        <taxon>Parvibaculum</taxon>
    </lineage>
</organism>
<dbReference type="PANTHER" id="PTHR48207">
    <property type="entry name" value="SUCCINATE--HYDROXYMETHYLGLUTARATE COA-TRANSFERASE"/>
    <property type="match status" value="1"/>
</dbReference>
<evidence type="ECO:0000313" key="2">
    <source>
        <dbReference type="EMBL" id="ABS62954.1"/>
    </source>
</evidence>
<evidence type="ECO:0000256" key="1">
    <source>
        <dbReference type="ARBA" id="ARBA00022679"/>
    </source>
</evidence>
<dbReference type="eggNOG" id="COG1804">
    <property type="taxonomic scope" value="Bacteria"/>
</dbReference>
<dbReference type="PANTHER" id="PTHR48207:SF4">
    <property type="entry name" value="BLL6097 PROTEIN"/>
    <property type="match status" value="1"/>
</dbReference>
<proteinExistence type="predicted"/>
<keyword evidence="3" id="KW-1185">Reference proteome</keyword>
<dbReference type="AlphaFoldDB" id="A7HSS1"/>
<dbReference type="Gene3D" id="3.30.1540.10">
    <property type="entry name" value="formyl-coa transferase, domain 3"/>
    <property type="match status" value="1"/>
</dbReference>
<dbReference type="STRING" id="402881.Plav_1334"/>
<protein>
    <submittedName>
        <fullName evidence="2">L-carnitine dehydratase/bile acid-inducible protein F</fullName>
    </submittedName>
</protein>
<dbReference type="EMBL" id="CP000774">
    <property type="protein sequence ID" value="ABS62954.1"/>
    <property type="molecule type" value="Genomic_DNA"/>
</dbReference>
<reference evidence="2 3" key="1">
    <citation type="journal article" date="2011" name="Stand. Genomic Sci.">
        <title>Complete genome sequence of Parvibaculum lavamentivorans type strain (DS-1(T)).</title>
        <authorList>
            <person name="Schleheck D."/>
            <person name="Weiss M."/>
            <person name="Pitluck S."/>
            <person name="Bruce D."/>
            <person name="Land M.L."/>
            <person name="Han S."/>
            <person name="Saunders E."/>
            <person name="Tapia R."/>
            <person name="Detter C."/>
            <person name="Brettin T."/>
            <person name="Han J."/>
            <person name="Woyke T."/>
            <person name="Goodwin L."/>
            <person name="Pennacchio L."/>
            <person name="Nolan M."/>
            <person name="Cook A.M."/>
            <person name="Kjelleberg S."/>
            <person name="Thomas T."/>
        </authorList>
    </citation>
    <scope>NUCLEOTIDE SEQUENCE [LARGE SCALE GENOMIC DNA]</scope>
    <source>
        <strain evidence="3">DS-1 / DSM 13023 / NCIMB 13966</strain>
    </source>
</reference>
<name>A7HSS1_PARL1</name>
<dbReference type="Pfam" id="PF02515">
    <property type="entry name" value="CoA_transf_3"/>
    <property type="match status" value="1"/>
</dbReference>
<dbReference type="SUPFAM" id="SSF89796">
    <property type="entry name" value="CoA-transferase family III (CaiB/BaiF)"/>
    <property type="match status" value="1"/>
</dbReference>
<dbReference type="HOGENOM" id="CLU_033975_2_1_5"/>
<evidence type="ECO:0000313" key="3">
    <source>
        <dbReference type="Proteomes" id="UP000006377"/>
    </source>
</evidence>
<dbReference type="InterPro" id="IPR023606">
    <property type="entry name" value="CoA-Trfase_III_dom_1_sf"/>
</dbReference>
<dbReference type="RefSeq" id="WP_012110228.1">
    <property type="nucleotide sequence ID" value="NC_009719.1"/>
</dbReference>
<dbReference type="InterPro" id="IPR003673">
    <property type="entry name" value="CoA-Trfase_fam_III"/>
</dbReference>
<dbReference type="KEGG" id="pla:Plav_1334"/>